<dbReference type="CDD" id="cd04301">
    <property type="entry name" value="NAT_SF"/>
    <property type="match status" value="1"/>
</dbReference>
<evidence type="ECO:0000313" key="2">
    <source>
        <dbReference type="EMBL" id="SDX38170.1"/>
    </source>
</evidence>
<dbReference type="PROSITE" id="PS51186">
    <property type="entry name" value="GNAT"/>
    <property type="match status" value="1"/>
</dbReference>
<keyword evidence="2" id="KW-0687">Ribonucleoprotein</keyword>
<name>A0A1H3B831_9BACI</name>
<dbReference type="EMBL" id="FNOS01000001">
    <property type="protein sequence ID" value="SDX38170.1"/>
    <property type="molecule type" value="Genomic_DNA"/>
</dbReference>
<dbReference type="Gene3D" id="3.40.630.30">
    <property type="match status" value="1"/>
</dbReference>
<comment type="caution">
    <text evidence="2">The sequence shown here is derived from an EMBL/GenBank/DDBJ whole genome shotgun (WGS) entry which is preliminary data.</text>
</comment>
<keyword evidence="3" id="KW-1185">Reference proteome</keyword>
<organism evidence="2 3">
    <name type="scientific">Salimicrobium album</name>
    <dbReference type="NCBI Taxonomy" id="50717"/>
    <lineage>
        <taxon>Bacteria</taxon>
        <taxon>Bacillati</taxon>
        <taxon>Bacillota</taxon>
        <taxon>Bacilli</taxon>
        <taxon>Bacillales</taxon>
        <taxon>Bacillaceae</taxon>
        <taxon>Salimicrobium</taxon>
    </lineage>
</organism>
<dbReference type="Pfam" id="PF00583">
    <property type="entry name" value="Acetyltransf_1"/>
    <property type="match status" value="1"/>
</dbReference>
<dbReference type="InterPro" id="IPR016181">
    <property type="entry name" value="Acyl_CoA_acyltransferase"/>
</dbReference>
<dbReference type="Proteomes" id="UP000198647">
    <property type="component" value="Unassembled WGS sequence"/>
</dbReference>
<dbReference type="InterPro" id="IPR000182">
    <property type="entry name" value="GNAT_dom"/>
</dbReference>
<dbReference type="GO" id="GO:0005840">
    <property type="term" value="C:ribosome"/>
    <property type="evidence" value="ECO:0007669"/>
    <property type="project" value="UniProtKB-KW"/>
</dbReference>
<feature type="domain" description="N-acetyltransferase" evidence="1">
    <location>
        <begin position="1"/>
        <end position="154"/>
    </location>
</feature>
<dbReference type="RefSeq" id="WP_093105103.1">
    <property type="nucleotide sequence ID" value="NZ_FNOS01000001.1"/>
</dbReference>
<protein>
    <submittedName>
        <fullName evidence="2">Ribosomal protein S18 acetylase RimI</fullName>
    </submittedName>
</protein>
<evidence type="ECO:0000259" key="1">
    <source>
        <dbReference type="PROSITE" id="PS51186"/>
    </source>
</evidence>
<sequence>MEFTSINVKKERDTVLRFRREVFQESFGSSDSMNEEDYLDWLQKKAEEFPDGMKLVKKKGEPIGQLELSVREFKGRIIGYVHLFYLEKEWRDLGFGLNLYNYAMKFFREKDITEFHLRVAPENRRAIAFYKKLGMKEAGEELNGKVIRMTGSVNTWNL</sequence>
<proteinExistence type="predicted"/>
<keyword evidence="2" id="KW-0689">Ribosomal protein</keyword>
<evidence type="ECO:0000313" key="3">
    <source>
        <dbReference type="Proteomes" id="UP000198647"/>
    </source>
</evidence>
<dbReference type="SUPFAM" id="SSF55729">
    <property type="entry name" value="Acyl-CoA N-acyltransferases (Nat)"/>
    <property type="match status" value="1"/>
</dbReference>
<accession>A0A1H3B831</accession>
<gene>
    <name evidence="2" type="ORF">SAMN04488081_0343</name>
</gene>
<reference evidence="2 3" key="1">
    <citation type="submission" date="2016-10" db="EMBL/GenBank/DDBJ databases">
        <authorList>
            <person name="Varghese N."/>
            <person name="Submissions S."/>
        </authorList>
    </citation>
    <scope>NUCLEOTIDE SEQUENCE [LARGE SCALE GENOMIC DNA]</scope>
    <source>
        <strain evidence="2 3">DSM 20748</strain>
    </source>
</reference>